<dbReference type="Proteomes" id="UP001634007">
    <property type="component" value="Unassembled WGS sequence"/>
</dbReference>
<feature type="transmembrane region" description="Helical" evidence="1">
    <location>
        <begin position="41"/>
        <end position="59"/>
    </location>
</feature>
<organism evidence="2 3">
    <name type="scientific">Eucalyptus globulus</name>
    <name type="common">Tasmanian blue gum</name>
    <dbReference type="NCBI Taxonomy" id="34317"/>
    <lineage>
        <taxon>Eukaryota</taxon>
        <taxon>Viridiplantae</taxon>
        <taxon>Streptophyta</taxon>
        <taxon>Embryophyta</taxon>
        <taxon>Tracheophyta</taxon>
        <taxon>Spermatophyta</taxon>
        <taxon>Magnoliopsida</taxon>
        <taxon>eudicotyledons</taxon>
        <taxon>Gunneridae</taxon>
        <taxon>Pentapetalae</taxon>
        <taxon>rosids</taxon>
        <taxon>malvids</taxon>
        <taxon>Myrtales</taxon>
        <taxon>Myrtaceae</taxon>
        <taxon>Myrtoideae</taxon>
        <taxon>Eucalypteae</taxon>
        <taxon>Eucalyptus</taxon>
    </lineage>
</organism>
<gene>
    <name evidence="2" type="ORF">ACJRO7_027734</name>
</gene>
<protein>
    <submittedName>
        <fullName evidence="2">Uncharacterized protein</fullName>
    </submittedName>
</protein>
<reference evidence="2 3" key="1">
    <citation type="submission" date="2024-11" db="EMBL/GenBank/DDBJ databases">
        <title>Chromosome-level genome assembly of Eucalyptus globulus Labill. provides insights into its genome evolution.</title>
        <authorList>
            <person name="Li X."/>
        </authorList>
    </citation>
    <scope>NUCLEOTIDE SEQUENCE [LARGE SCALE GENOMIC DNA]</scope>
    <source>
        <strain evidence="2">CL2024</strain>
        <tissue evidence="2">Fresh tender leaves</tissue>
    </source>
</reference>
<dbReference type="EMBL" id="JBJKBG010000007">
    <property type="protein sequence ID" value="KAL3730751.1"/>
    <property type="molecule type" value="Genomic_DNA"/>
</dbReference>
<keyword evidence="1" id="KW-0812">Transmembrane</keyword>
<feature type="transmembrane region" description="Helical" evidence="1">
    <location>
        <begin position="104"/>
        <end position="123"/>
    </location>
</feature>
<dbReference type="AlphaFoldDB" id="A0ABD3K2B6"/>
<keyword evidence="3" id="KW-1185">Reference proteome</keyword>
<keyword evidence="1" id="KW-1133">Transmembrane helix</keyword>
<evidence type="ECO:0000313" key="2">
    <source>
        <dbReference type="EMBL" id="KAL3730751.1"/>
    </source>
</evidence>
<dbReference type="PANTHER" id="PTHR34115">
    <property type="entry name" value="PROTEIN, PUTATIVE-RELATED"/>
    <property type="match status" value="1"/>
</dbReference>
<keyword evidence="1" id="KW-0472">Membrane</keyword>
<comment type="caution">
    <text evidence="2">The sequence shown here is derived from an EMBL/GenBank/DDBJ whole genome shotgun (WGS) entry which is preliminary data.</text>
</comment>
<name>A0ABD3K2B6_EUCGL</name>
<proteinExistence type="predicted"/>
<feature type="transmembrane region" description="Helical" evidence="1">
    <location>
        <begin position="12"/>
        <end position="29"/>
    </location>
</feature>
<sequence>MPYFWLNQWNDFDAVVTFIVPILINLVAMKYEGMPDSPFDTHPITVFLTVFTLLLYCILSFPHVADQLIFRTPRGARIFLWLRVFSCLSVAFLTLLLFRGLLFFLLYFPLLVMLFPARSWDLIQKLKQKMLEVVARVRRLFGRREEAILPRTVFDVTSLTRSNGPSVCA</sequence>
<evidence type="ECO:0000313" key="3">
    <source>
        <dbReference type="Proteomes" id="UP001634007"/>
    </source>
</evidence>
<dbReference type="PANTHER" id="PTHR34115:SF5">
    <property type="entry name" value="PROTEIN, PUTATIVE-RELATED"/>
    <property type="match status" value="1"/>
</dbReference>
<accession>A0ABD3K2B6</accession>
<feature type="transmembrane region" description="Helical" evidence="1">
    <location>
        <begin position="80"/>
        <end position="98"/>
    </location>
</feature>
<evidence type="ECO:0000256" key="1">
    <source>
        <dbReference type="SAM" id="Phobius"/>
    </source>
</evidence>
<dbReference type="InterPro" id="IPR053258">
    <property type="entry name" value="Ca-permeable_cation_channel"/>
</dbReference>